<feature type="compositionally biased region" description="Low complexity" evidence="1">
    <location>
        <begin position="416"/>
        <end position="425"/>
    </location>
</feature>
<feature type="region of interest" description="Disordered" evidence="1">
    <location>
        <begin position="394"/>
        <end position="447"/>
    </location>
</feature>
<gene>
    <name evidence="2" type="ORF">B0T10DRAFT_586812</name>
</gene>
<feature type="compositionally biased region" description="Basic and acidic residues" evidence="1">
    <location>
        <begin position="272"/>
        <end position="283"/>
    </location>
</feature>
<feature type="region of interest" description="Disordered" evidence="1">
    <location>
        <begin position="1"/>
        <end position="38"/>
    </location>
</feature>
<comment type="caution">
    <text evidence="2">The sequence shown here is derived from an EMBL/GenBank/DDBJ whole genome shotgun (WGS) entry which is preliminary data.</text>
</comment>
<evidence type="ECO:0000256" key="1">
    <source>
        <dbReference type="SAM" id="MobiDB-lite"/>
    </source>
</evidence>
<dbReference type="Proteomes" id="UP000777438">
    <property type="component" value="Unassembled WGS sequence"/>
</dbReference>
<proteinExistence type="predicted"/>
<dbReference type="EMBL" id="JAGPYM010000004">
    <property type="protein sequence ID" value="KAH6895399.1"/>
    <property type="molecule type" value="Genomic_DNA"/>
</dbReference>
<sequence>MSAASSSSPPPPSFESTSETSSSSSTSSTSTSQNNPQDTLKQLFGSFCKQQLLGEVDKLKANLEKENPDPQEVIMSIPMLLALTICPAMLGTQEAIRQSQSKSKREEHRARRCNLAVSCVKASIRSRDINNKLIVLKDNKLYIANEHPLYNHDLKNNVSKGYSFSGYFLPYPDSEYEGLVSTISDDPPILNWIYVDRNTYEVKYGVRADAQENITGPFDCTKQDRRLTLENWEGFCAVEELPGIWALYYDRDDNGLKSKVPMGTRVLEVELTRREKKEPKPEPAENEPTTIDEKWKQHKEASAQADKDKEAAYASAENNTAPGVTSAGATKATVPMTLPLPLPLTIPVPADDEQKAKEINEAMRRLSMGNHSNAGSHAPSVLTNDYSVWSAARKHNEADGDSMTAASSVFDRNHESGSVSNGSDDGSYKKPYVEDAHHHDAQPEHTA</sequence>
<feature type="compositionally biased region" description="Low complexity" evidence="1">
    <location>
        <begin position="14"/>
        <end position="32"/>
    </location>
</feature>
<organism evidence="2 3">
    <name type="scientific">Thelonectria olida</name>
    <dbReference type="NCBI Taxonomy" id="1576542"/>
    <lineage>
        <taxon>Eukaryota</taxon>
        <taxon>Fungi</taxon>
        <taxon>Dikarya</taxon>
        <taxon>Ascomycota</taxon>
        <taxon>Pezizomycotina</taxon>
        <taxon>Sordariomycetes</taxon>
        <taxon>Hypocreomycetidae</taxon>
        <taxon>Hypocreales</taxon>
        <taxon>Nectriaceae</taxon>
        <taxon>Thelonectria</taxon>
    </lineage>
</organism>
<evidence type="ECO:0000313" key="3">
    <source>
        <dbReference type="Proteomes" id="UP000777438"/>
    </source>
</evidence>
<keyword evidence="3" id="KW-1185">Reference proteome</keyword>
<dbReference type="AlphaFoldDB" id="A0A9P8WCM2"/>
<feature type="compositionally biased region" description="Basic and acidic residues" evidence="1">
    <location>
        <begin position="426"/>
        <end position="447"/>
    </location>
</feature>
<name>A0A9P8WCM2_9HYPO</name>
<dbReference type="PANTHER" id="PTHR38049:SF2">
    <property type="entry name" value="RICIN B LECTIN DOMAIN-CONTAINING PROTEIN"/>
    <property type="match status" value="1"/>
</dbReference>
<dbReference type="PANTHER" id="PTHR38049">
    <property type="entry name" value="RICIN B LECTIN DOMAIN-CONTAINING PROTEIN"/>
    <property type="match status" value="1"/>
</dbReference>
<feature type="compositionally biased region" description="Basic and acidic residues" evidence="1">
    <location>
        <begin position="291"/>
        <end position="311"/>
    </location>
</feature>
<reference evidence="2 3" key="1">
    <citation type="journal article" date="2021" name="Nat. Commun.">
        <title>Genetic determinants of endophytism in the Arabidopsis root mycobiome.</title>
        <authorList>
            <person name="Mesny F."/>
            <person name="Miyauchi S."/>
            <person name="Thiergart T."/>
            <person name="Pickel B."/>
            <person name="Atanasova L."/>
            <person name="Karlsson M."/>
            <person name="Huettel B."/>
            <person name="Barry K.W."/>
            <person name="Haridas S."/>
            <person name="Chen C."/>
            <person name="Bauer D."/>
            <person name="Andreopoulos W."/>
            <person name="Pangilinan J."/>
            <person name="LaButti K."/>
            <person name="Riley R."/>
            <person name="Lipzen A."/>
            <person name="Clum A."/>
            <person name="Drula E."/>
            <person name="Henrissat B."/>
            <person name="Kohler A."/>
            <person name="Grigoriev I.V."/>
            <person name="Martin F.M."/>
            <person name="Hacquard S."/>
        </authorList>
    </citation>
    <scope>NUCLEOTIDE SEQUENCE [LARGE SCALE GENOMIC DNA]</scope>
    <source>
        <strain evidence="2 3">MPI-CAGE-CH-0241</strain>
    </source>
</reference>
<protein>
    <submittedName>
        <fullName evidence="2">Uncharacterized protein</fullName>
    </submittedName>
</protein>
<feature type="region of interest" description="Disordered" evidence="1">
    <location>
        <begin position="272"/>
        <end position="328"/>
    </location>
</feature>
<evidence type="ECO:0000313" key="2">
    <source>
        <dbReference type="EMBL" id="KAH6895399.1"/>
    </source>
</evidence>
<accession>A0A9P8WCM2</accession>
<dbReference type="OrthoDB" id="3928002at2759"/>